<dbReference type="InterPro" id="IPR011006">
    <property type="entry name" value="CheY-like_superfamily"/>
</dbReference>
<dbReference type="InterPro" id="IPR046947">
    <property type="entry name" value="LytR-like"/>
</dbReference>
<organism evidence="4 5">
    <name type="scientific">Flavobacterium arsenatis</name>
    <dbReference type="NCBI Taxonomy" id="1484332"/>
    <lineage>
        <taxon>Bacteria</taxon>
        <taxon>Pseudomonadati</taxon>
        <taxon>Bacteroidota</taxon>
        <taxon>Flavobacteriia</taxon>
        <taxon>Flavobacteriales</taxon>
        <taxon>Flavobacteriaceae</taxon>
        <taxon>Flavobacterium</taxon>
    </lineage>
</organism>
<dbReference type="Proteomes" id="UP001255185">
    <property type="component" value="Unassembled WGS sequence"/>
</dbReference>
<accession>A0ABU1TRE0</accession>
<dbReference type="InterPro" id="IPR007492">
    <property type="entry name" value="LytTR_DNA-bd_dom"/>
</dbReference>
<dbReference type="SMART" id="SM00850">
    <property type="entry name" value="LytTR"/>
    <property type="match status" value="1"/>
</dbReference>
<dbReference type="Pfam" id="PF04397">
    <property type="entry name" value="LytTR"/>
    <property type="match status" value="1"/>
</dbReference>
<dbReference type="Gene3D" id="2.40.50.1020">
    <property type="entry name" value="LytTr DNA-binding domain"/>
    <property type="match status" value="1"/>
</dbReference>
<dbReference type="RefSeq" id="WP_310027013.1">
    <property type="nucleotide sequence ID" value="NZ_JAVDVI010000010.1"/>
</dbReference>
<keyword evidence="1" id="KW-0597">Phosphoprotein</keyword>
<dbReference type="InterPro" id="IPR001789">
    <property type="entry name" value="Sig_transdc_resp-reg_receiver"/>
</dbReference>
<keyword evidence="4" id="KW-0238">DNA-binding</keyword>
<keyword evidence="5" id="KW-1185">Reference proteome</keyword>
<feature type="domain" description="HTH LytTR-type" evidence="3">
    <location>
        <begin position="138"/>
        <end position="241"/>
    </location>
</feature>
<dbReference type="GO" id="GO:0003677">
    <property type="term" value="F:DNA binding"/>
    <property type="evidence" value="ECO:0007669"/>
    <property type="project" value="UniProtKB-KW"/>
</dbReference>
<evidence type="ECO:0000313" key="5">
    <source>
        <dbReference type="Proteomes" id="UP001255185"/>
    </source>
</evidence>
<gene>
    <name evidence="4" type="ORF">J2X31_002462</name>
</gene>
<dbReference type="EMBL" id="JAVDVI010000010">
    <property type="protein sequence ID" value="MDR6968439.1"/>
    <property type="molecule type" value="Genomic_DNA"/>
</dbReference>
<sequence length="241" mass="27876">MTALIIEDEIPAGKRLEKLLLENGFVVLSQLHSVKSVLIWFKENNMPDYVFMDIELADGKCFEIFEKTKIESKVIFTTAYDEYALKAFDYNAIDYLLKPIDGGKLKKMLSKVDVFKEHFLADLESVKNNLSNTYKKSFLVATPKGIKKIMTDEIIGFVSENNATFLITDKNFKAPVHSSLEKLETELDGKQFFRINRKHIINKKFISEINYKNEVVINSLSLISLKISRLKMKAFKEWLKQ</sequence>
<evidence type="ECO:0000259" key="3">
    <source>
        <dbReference type="PROSITE" id="PS50930"/>
    </source>
</evidence>
<dbReference type="Pfam" id="PF00072">
    <property type="entry name" value="Response_reg"/>
    <property type="match status" value="1"/>
</dbReference>
<dbReference type="Gene3D" id="3.40.50.2300">
    <property type="match status" value="1"/>
</dbReference>
<feature type="modified residue" description="4-aspartylphosphate" evidence="1">
    <location>
        <position position="53"/>
    </location>
</feature>
<dbReference type="PANTHER" id="PTHR37299">
    <property type="entry name" value="TRANSCRIPTIONAL REGULATOR-RELATED"/>
    <property type="match status" value="1"/>
</dbReference>
<evidence type="ECO:0000256" key="1">
    <source>
        <dbReference type="PROSITE-ProRule" id="PRU00169"/>
    </source>
</evidence>
<dbReference type="SUPFAM" id="SSF52172">
    <property type="entry name" value="CheY-like"/>
    <property type="match status" value="1"/>
</dbReference>
<feature type="domain" description="Response regulatory" evidence="2">
    <location>
        <begin position="2"/>
        <end position="113"/>
    </location>
</feature>
<proteinExistence type="predicted"/>
<comment type="caution">
    <text evidence="4">The sequence shown here is derived from an EMBL/GenBank/DDBJ whole genome shotgun (WGS) entry which is preliminary data.</text>
</comment>
<dbReference type="PANTHER" id="PTHR37299:SF1">
    <property type="entry name" value="STAGE 0 SPORULATION PROTEIN A HOMOLOG"/>
    <property type="match status" value="1"/>
</dbReference>
<name>A0ABU1TRE0_9FLAO</name>
<evidence type="ECO:0000313" key="4">
    <source>
        <dbReference type="EMBL" id="MDR6968439.1"/>
    </source>
</evidence>
<dbReference type="PROSITE" id="PS50110">
    <property type="entry name" value="RESPONSE_REGULATORY"/>
    <property type="match status" value="1"/>
</dbReference>
<dbReference type="SMART" id="SM00448">
    <property type="entry name" value="REC"/>
    <property type="match status" value="1"/>
</dbReference>
<dbReference type="PROSITE" id="PS50930">
    <property type="entry name" value="HTH_LYTTR"/>
    <property type="match status" value="1"/>
</dbReference>
<reference evidence="4 5" key="1">
    <citation type="submission" date="2023-07" db="EMBL/GenBank/DDBJ databases">
        <title>Sorghum-associated microbial communities from plants grown in Nebraska, USA.</title>
        <authorList>
            <person name="Schachtman D."/>
        </authorList>
    </citation>
    <scope>NUCLEOTIDE SEQUENCE [LARGE SCALE GENOMIC DNA]</scope>
    <source>
        <strain evidence="4 5">3773</strain>
    </source>
</reference>
<evidence type="ECO:0000259" key="2">
    <source>
        <dbReference type="PROSITE" id="PS50110"/>
    </source>
</evidence>
<protein>
    <submittedName>
        <fullName evidence="4">DNA-binding LytR/AlgR family response regulator</fullName>
    </submittedName>
</protein>